<name>A0A397TT26_9GLOM</name>
<organism evidence="1 2">
    <name type="scientific">Glomus cerebriforme</name>
    <dbReference type="NCBI Taxonomy" id="658196"/>
    <lineage>
        <taxon>Eukaryota</taxon>
        <taxon>Fungi</taxon>
        <taxon>Fungi incertae sedis</taxon>
        <taxon>Mucoromycota</taxon>
        <taxon>Glomeromycotina</taxon>
        <taxon>Glomeromycetes</taxon>
        <taxon>Glomerales</taxon>
        <taxon>Glomeraceae</taxon>
        <taxon>Glomus</taxon>
    </lineage>
</organism>
<reference evidence="1 2" key="1">
    <citation type="submission" date="2018-06" db="EMBL/GenBank/DDBJ databases">
        <title>Comparative genomics reveals the genomic features of Rhizophagus irregularis, R. cerebriforme, R. diaphanum and Gigaspora rosea, and their symbiotic lifestyle signature.</title>
        <authorList>
            <person name="Morin E."/>
            <person name="San Clemente H."/>
            <person name="Chen E.C.H."/>
            <person name="De La Providencia I."/>
            <person name="Hainaut M."/>
            <person name="Kuo A."/>
            <person name="Kohler A."/>
            <person name="Murat C."/>
            <person name="Tang N."/>
            <person name="Roy S."/>
            <person name="Loubradou J."/>
            <person name="Henrissat B."/>
            <person name="Grigoriev I.V."/>
            <person name="Corradi N."/>
            <person name="Roux C."/>
            <person name="Martin F.M."/>
        </authorList>
    </citation>
    <scope>NUCLEOTIDE SEQUENCE [LARGE SCALE GENOMIC DNA]</scope>
    <source>
        <strain evidence="1 2">DAOM 227022</strain>
    </source>
</reference>
<evidence type="ECO:0000313" key="2">
    <source>
        <dbReference type="Proteomes" id="UP000265703"/>
    </source>
</evidence>
<accession>A0A397TT26</accession>
<sequence length="196" mass="22248">MNGFIQQKKIGCSNVDYWNFHWKSVEIDDQSAYNSQDTNGQEFEATPLLAFPCIPEQSFFQPAQDDSFRYSLSSIRPYGIITSPLNNNNMPNLLNMSNTLNTDYPFLDTPQKIISDQNNIFESNTQEYNYLAHSQNDRHLPLSNMLPINKNKSTIKQSSSPILSCKRLPQQNSCPANDVNGSIATNGIYNSFSLLF</sequence>
<evidence type="ECO:0000313" key="1">
    <source>
        <dbReference type="EMBL" id="RIA99597.1"/>
    </source>
</evidence>
<dbReference type="AlphaFoldDB" id="A0A397TT26"/>
<comment type="caution">
    <text evidence="1">The sequence shown here is derived from an EMBL/GenBank/DDBJ whole genome shotgun (WGS) entry which is preliminary data.</text>
</comment>
<protein>
    <submittedName>
        <fullName evidence="1">Uncharacterized protein</fullName>
    </submittedName>
</protein>
<dbReference type="STRING" id="658196.A0A397TT26"/>
<keyword evidence="2" id="KW-1185">Reference proteome</keyword>
<gene>
    <name evidence="1" type="ORF">C1645_747188</name>
</gene>
<dbReference type="EMBL" id="QKYT01000003">
    <property type="protein sequence ID" value="RIA99597.1"/>
    <property type="molecule type" value="Genomic_DNA"/>
</dbReference>
<proteinExistence type="predicted"/>
<dbReference type="Proteomes" id="UP000265703">
    <property type="component" value="Unassembled WGS sequence"/>
</dbReference>